<gene>
    <name evidence="4" type="ORF">C2845_PM13G07050</name>
</gene>
<reference evidence="5" key="1">
    <citation type="journal article" date="2019" name="Nat. Commun.">
        <title>The genome of broomcorn millet.</title>
        <authorList>
            <person name="Zou C."/>
            <person name="Miki D."/>
            <person name="Li D."/>
            <person name="Tang Q."/>
            <person name="Xiao L."/>
            <person name="Rajput S."/>
            <person name="Deng P."/>
            <person name="Jia W."/>
            <person name="Huang R."/>
            <person name="Zhang M."/>
            <person name="Sun Y."/>
            <person name="Hu J."/>
            <person name="Fu X."/>
            <person name="Schnable P.S."/>
            <person name="Li F."/>
            <person name="Zhang H."/>
            <person name="Feng B."/>
            <person name="Zhu X."/>
            <person name="Liu R."/>
            <person name="Schnable J.C."/>
            <person name="Zhu J.-K."/>
            <person name="Zhang H."/>
        </authorList>
    </citation>
    <scope>NUCLEOTIDE SEQUENCE [LARGE SCALE GENOMIC DNA]</scope>
</reference>
<keyword evidence="5" id="KW-1185">Reference proteome</keyword>
<dbReference type="EMBL" id="PQIB02000008">
    <property type="protein sequence ID" value="RLN05176.1"/>
    <property type="molecule type" value="Genomic_DNA"/>
</dbReference>
<dbReference type="Pfam" id="PF24570">
    <property type="entry name" value="BACK_BPM_SPOP"/>
    <property type="match status" value="1"/>
</dbReference>
<evidence type="ECO:0000256" key="2">
    <source>
        <dbReference type="ARBA" id="ARBA00010846"/>
    </source>
</evidence>
<dbReference type="Pfam" id="PF00651">
    <property type="entry name" value="BTB"/>
    <property type="match status" value="1"/>
</dbReference>
<dbReference type="Gene3D" id="3.30.710.10">
    <property type="entry name" value="Potassium Channel Kv1.1, Chain A"/>
    <property type="match status" value="1"/>
</dbReference>
<dbReference type="InterPro" id="IPR000210">
    <property type="entry name" value="BTB/POZ_dom"/>
</dbReference>
<evidence type="ECO:0000313" key="5">
    <source>
        <dbReference type="Proteomes" id="UP000275267"/>
    </source>
</evidence>
<accession>A0A3L6RL53</accession>
<feature type="domain" description="BTB" evidence="3">
    <location>
        <begin position="166"/>
        <end position="233"/>
    </location>
</feature>
<dbReference type="SUPFAM" id="SSF54695">
    <property type="entry name" value="POZ domain"/>
    <property type="match status" value="1"/>
</dbReference>
<name>A0A3L6RL53_PANMI</name>
<evidence type="ECO:0000256" key="1">
    <source>
        <dbReference type="ARBA" id="ARBA00004906"/>
    </source>
</evidence>
<dbReference type="InterPro" id="IPR011333">
    <property type="entry name" value="SKP1/BTB/POZ_sf"/>
</dbReference>
<comment type="caution">
    <text evidence="4">The sequence shown here is derived from an EMBL/GenBank/DDBJ whole genome shotgun (WGS) entry which is preliminary data.</text>
</comment>
<comment type="similarity">
    <text evidence="2">Belongs to the Tdpoz family.</text>
</comment>
<proteinExistence type="inferred from homology"/>
<protein>
    <submittedName>
        <fullName evidence="4">BTB/POZ and MATH domain-containing protein 2-like</fullName>
    </submittedName>
</protein>
<comment type="pathway">
    <text evidence="1">Protein modification; protein ubiquitination.</text>
</comment>
<dbReference type="PROSITE" id="PS50097">
    <property type="entry name" value="BTB"/>
    <property type="match status" value="1"/>
</dbReference>
<organism evidence="4 5">
    <name type="scientific">Panicum miliaceum</name>
    <name type="common">Proso millet</name>
    <name type="synonym">Broomcorn millet</name>
    <dbReference type="NCBI Taxonomy" id="4540"/>
    <lineage>
        <taxon>Eukaryota</taxon>
        <taxon>Viridiplantae</taxon>
        <taxon>Streptophyta</taxon>
        <taxon>Embryophyta</taxon>
        <taxon>Tracheophyta</taxon>
        <taxon>Spermatophyta</taxon>
        <taxon>Magnoliopsida</taxon>
        <taxon>Liliopsida</taxon>
        <taxon>Poales</taxon>
        <taxon>Poaceae</taxon>
        <taxon>PACMAD clade</taxon>
        <taxon>Panicoideae</taxon>
        <taxon>Panicodae</taxon>
        <taxon>Paniceae</taxon>
        <taxon>Panicinae</taxon>
        <taxon>Panicum</taxon>
        <taxon>Panicum sect. Panicum</taxon>
    </lineage>
</organism>
<evidence type="ECO:0000313" key="4">
    <source>
        <dbReference type="EMBL" id="RLN05176.1"/>
    </source>
</evidence>
<dbReference type="InterPro" id="IPR045005">
    <property type="entry name" value="BPM1-6"/>
</dbReference>
<dbReference type="SMART" id="SM00225">
    <property type="entry name" value="BTB"/>
    <property type="match status" value="1"/>
</dbReference>
<evidence type="ECO:0000259" key="3">
    <source>
        <dbReference type="PROSITE" id="PS50097"/>
    </source>
</evidence>
<dbReference type="PANTHER" id="PTHR26379:SF474">
    <property type="entry name" value="OS08G0228200 PROTEIN"/>
    <property type="match status" value="1"/>
</dbReference>
<dbReference type="InterPro" id="IPR056423">
    <property type="entry name" value="BACK_BPM_SPOP"/>
</dbReference>
<dbReference type="PANTHER" id="PTHR26379">
    <property type="entry name" value="BTB/POZ AND MATH DOMAIN-CONTAINING PROTEIN 1"/>
    <property type="match status" value="1"/>
</dbReference>
<dbReference type="GO" id="GO:0016567">
    <property type="term" value="P:protein ubiquitination"/>
    <property type="evidence" value="ECO:0007669"/>
    <property type="project" value="InterPro"/>
</dbReference>
<dbReference type="AlphaFoldDB" id="A0A3L6RL53"/>
<dbReference type="OrthoDB" id="624345at2759"/>
<dbReference type="STRING" id="4540.A0A3L6RL53"/>
<sequence>MAPVTTTRTLMIAGYAFSDGTFYPADHTPRRDAIADAIDICLHLEITAGPRVTASFAVGLLYPTGSLPPWRLPLSREVPPQVFNPHGAPERRHVAVSVSRDFLNVAPDPRYLTRGGLLLECTLTVFTAETPAPAPAPTAAARARARAPASDMMEQLAEIYATGDGADVTCSVQRMLFRAHMIVLAMRSPVLKAQLFGGMMESTARLIEVEDMAPDVFEALLRYIYTDALPGADDEDGQVDEDATEVTSHLLVAADRYGVERLRALCEAKLCDLVDAGSLVRMLVFAEERHCDMLKDACVELMASSDGMAKVVAKPRVRAAAEYPPFGFDRCAGEVEQVSRGESMLNLSFGGMNVGN</sequence>
<dbReference type="Proteomes" id="UP000275267">
    <property type="component" value="Unassembled WGS sequence"/>
</dbReference>